<evidence type="ECO:0000313" key="2">
    <source>
        <dbReference type="Proteomes" id="UP000027982"/>
    </source>
</evidence>
<dbReference type="eggNOG" id="ENOG502Z8A0">
    <property type="taxonomic scope" value="Bacteria"/>
</dbReference>
<dbReference type="KEGG" id="fgi:OP10G_1149"/>
<dbReference type="STRING" id="661478.OP10G_1149"/>
<evidence type="ECO:0008006" key="3">
    <source>
        <dbReference type="Google" id="ProtNLM"/>
    </source>
</evidence>
<dbReference type="EMBL" id="CP007139">
    <property type="protein sequence ID" value="AIE84517.1"/>
    <property type="molecule type" value="Genomic_DNA"/>
</dbReference>
<accession>A0A068NM73</accession>
<sequence length="688" mass="78021">MQDPGQIRERTVFQTGSNYTDRINIRADVAIVYGFDKTMPDRVKAWRDRGYRIHLMTGVAWGEYQDYYFGRWDGINHEDEAQTRQNGEKIGHGGDVYYMSPGANYGKYLAEGVRRALDAGVEAVHLEEPEFWSWGGYGAGFKKEWQAFYGEAWQDPTSSPDARWRAAKLMYFLYRRALQQVFDSIQEYNAQHGTHVRCYVPTHSLLNYASWGIVSPESSLARLKGCDGYIAQVWTGTSREPNFYQGVKKERTFETAFLEYGSMQNLVRSTGRGVWYLADPIEDNPNHDWGDYRRNYHATLIASLLQPDVAQYEVMPWPERIFNGTYPSEADPKKRVPIPPEYASELQVVINALKDMNQRSVRWESGSRGVGVMVSDSLMFQRGGPNASDGEMGHFYGLALPFVKRGIPVQPVQLENVTLPKYLDGLKVILMTYEGMKPLTEDVHEAIAKWVRAGGTLAFVDADRDPFLGVREWWNSGAMKYRTPREHLFEKLGLEATPSQEATPVGKGRLVFLRRSPTEISRDQAGSTWLYDKIRSGAKNLRWQETGSFVLRRGPYIVAAGMDEADLRPRTLSGQFVDLFDPQLKVVDQITLAPASRHFLVDLAKYARPVVVAASGQVLQTKSNVQGWSGTIEGIAHTPGVLLLRTAAKPRQVSMSGQTPTTQYDEAHHLLWVRFDNQPRPIKIEVSY</sequence>
<dbReference type="AlphaFoldDB" id="A0A068NM73"/>
<dbReference type="Proteomes" id="UP000027982">
    <property type="component" value="Chromosome"/>
</dbReference>
<reference evidence="1 2" key="1">
    <citation type="journal article" date="2014" name="PLoS ONE">
        <title>The first complete genome sequence of the class fimbriimonadia in the phylum armatimonadetes.</title>
        <authorList>
            <person name="Hu Z.Y."/>
            <person name="Wang Y.Z."/>
            <person name="Im W.T."/>
            <person name="Wang S.Y."/>
            <person name="Zhao G.P."/>
            <person name="Zheng H.J."/>
            <person name="Quan Z.X."/>
        </authorList>
    </citation>
    <scope>NUCLEOTIDE SEQUENCE [LARGE SCALE GENOMIC DNA]</scope>
    <source>
        <strain evidence="1">Gsoil 348</strain>
    </source>
</reference>
<gene>
    <name evidence="1" type="ORF">OP10G_1149</name>
</gene>
<proteinExistence type="predicted"/>
<protein>
    <recommendedName>
        <fullName evidence="3">Beta-galactosidase trimerisation domain-containing protein</fullName>
    </recommendedName>
</protein>
<name>A0A068NM73_FIMGI</name>
<evidence type="ECO:0000313" key="1">
    <source>
        <dbReference type="EMBL" id="AIE84517.1"/>
    </source>
</evidence>
<dbReference type="HOGENOM" id="CLU_383889_0_0_0"/>
<keyword evidence="2" id="KW-1185">Reference proteome</keyword>
<organism evidence="1 2">
    <name type="scientific">Fimbriimonas ginsengisoli Gsoil 348</name>
    <dbReference type="NCBI Taxonomy" id="661478"/>
    <lineage>
        <taxon>Bacteria</taxon>
        <taxon>Bacillati</taxon>
        <taxon>Armatimonadota</taxon>
        <taxon>Fimbriimonadia</taxon>
        <taxon>Fimbriimonadales</taxon>
        <taxon>Fimbriimonadaceae</taxon>
        <taxon>Fimbriimonas</taxon>
    </lineage>
</organism>